<sequence length="199" mass="21895">MTQTTEPEQPRLTPAGTRVLDTASELFYREGLHAVGVDSIARAAGVTKKTLYDCFGSKDELIATYLRRRDGRWRAWLVDFVGRNSDTPQDKPLTTFDAIAQWQHQTNARGCAFVNALAELPDDTGPAHTAILDQKRWMTEYLTSLVEAAGHPDPETLGTQLFLLQEAAFVTHGTGVPENAIQLAKDTAAALMASRGRRP</sequence>
<dbReference type="EMBL" id="RJMB01000006">
    <property type="protein sequence ID" value="RNL85565.1"/>
    <property type="molecule type" value="Genomic_DNA"/>
</dbReference>
<feature type="DNA-binding region" description="H-T-H motif" evidence="2">
    <location>
        <begin position="36"/>
        <end position="55"/>
    </location>
</feature>
<dbReference type="AlphaFoldDB" id="A0A3N0ECL1"/>
<keyword evidence="5" id="KW-1185">Reference proteome</keyword>
<feature type="domain" description="HTH tetR-type" evidence="3">
    <location>
        <begin position="13"/>
        <end position="73"/>
    </location>
</feature>
<dbReference type="InterPro" id="IPR036271">
    <property type="entry name" value="Tet_transcr_reg_TetR-rel_C_sf"/>
</dbReference>
<dbReference type="PRINTS" id="PR00455">
    <property type="entry name" value="HTHTETR"/>
</dbReference>
<dbReference type="Pfam" id="PF00440">
    <property type="entry name" value="TetR_N"/>
    <property type="match status" value="1"/>
</dbReference>
<dbReference type="GO" id="GO:0003700">
    <property type="term" value="F:DNA-binding transcription factor activity"/>
    <property type="evidence" value="ECO:0007669"/>
    <property type="project" value="TreeGrafter"/>
</dbReference>
<dbReference type="Proteomes" id="UP000269198">
    <property type="component" value="Unassembled WGS sequence"/>
</dbReference>
<keyword evidence="1 2" id="KW-0238">DNA-binding</keyword>
<dbReference type="GO" id="GO:0000976">
    <property type="term" value="F:transcription cis-regulatory region binding"/>
    <property type="evidence" value="ECO:0007669"/>
    <property type="project" value="TreeGrafter"/>
</dbReference>
<dbReference type="PROSITE" id="PS50977">
    <property type="entry name" value="HTH_TETR_2"/>
    <property type="match status" value="1"/>
</dbReference>
<dbReference type="SUPFAM" id="SSF46689">
    <property type="entry name" value="Homeodomain-like"/>
    <property type="match status" value="1"/>
</dbReference>
<proteinExistence type="predicted"/>
<dbReference type="InterPro" id="IPR050109">
    <property type="entry name" value="HTH-type_TetR-like_transc_reg"/>
</dbReference>
<dbReference type="InterPro" id="IPR001647">
    <property type="entry name" value="HTH_TetR"/>
</dbReference>
<evidence type="ECO:0000313" key="5">
    <source>
        <dbReference type="Proteomes" id="UP000269198"/>
    </source>
</evidence>
<evidence type="ECO:0000313" key="4">
    <source>
        <dbReference type="EMBL" id="RNL85565.1"/>
    </source>
</evidence>
<comment type="caution">
    <text evidence="4">The sequence shown here is derived from an EMBL/GenBank/DDBJ whole genome shotgun (WGS) entry which is preliminary data.</text>
</comment>
<gene>
    <name evidence="4" type="ORF">EFW17_08830</name>
</gene>
<evidence type="ECO:0000256" key="1">
    <source>
        <dbReference type="ARBA" id="ARBA00023125"/>
    </source>
</evidence>
<reference evidence="4 5" key="1">
    <citation type="submission" date="2018-11" db="EMBL/GenBank/DDBJ databases">
        <title>The genome draft of YIM 96095.</title>
        <authorList>
            <person name="Tang S.-K."/>
            <person name="Chunyu W.-X."/>
            <person name="Feng Y.-Z."/>
        </authorList>
    </citation>
    <scope>NUCLEOTIDE SEQUENCE [LARGE SCALE GENOMIC DNA]</scope>
    <source>
        <strain evidence="4 5">YIM 96095</strain>
    </source>
</reference>
<dbReference type="PANTHER" id="PTHR30055:SF200">
    <property type="entry name" value="HTH-TYPE TRANSCRIPTIONAL REPRESSOR BDCR"/>
    <property type="match status" value="1"/>
</dbReference>
<organism evidence="4 5">
    <name type="scientific">Halostreptopolyspora alba</name>
    <dbReference type="NCBI Taxonomy" id="2487137"/>
    <lineage>
        <taxon>Bacteria</taxon>
        <taxon>Bacillati</taxon>
        <taxon>Actinomycetota</taxon>
        <taxon>Actinomycetes</taxon>
        <taxon>Streptosporangiales</taxon>
        <taxon>Nocardiopsidaceae</taxon>
        <taxon>Halostreptopolyspora</taxon>
    </lineage>
</organism>
<dbReference type="RefSeq" id="WP_123200822.1">
    <property type="nucleotide sequence ID" value="NZ_RJMB01000006.1"/>
</dbReference>
<dbReference type="PANTHER" id="PTHR30055">
    <property type="entry name" value="HTH-TYPE TRANSCRIPTIONAL REGULATOR RUTR"/>
    <property type="match status" value="1"/>
</dbReference>
<accession>A0A3N0ECL1</accession>
<dbReference type="SUPFAM" id="SSF48498">
    <property type="entry name" value="Tetracyclin repressor-like, C-terminal domain"/>
    <property type="match status" value="1"/>
</dbReference>
<protein>
    <submittedName>
        <fullName evidence="4">TetR/AcrR family transcriptional regulator</fullName>
    </submittedName>
</protein>
<dbReference type="InterPro" id="IPR009057">
    <property type="entry name" value="Homeodomain-like_sf"/>
</dbReference>
<evidence type="ECO:0000256" key="2">
    <source>
        <dbReference type="PROSITE-ProRule" id="PRU00335"/>
    </source>
</evidence>
<dbReference type="OrthoDB" id="4214267at2"/>
<evidence type="ECO:0000259" key="3">
    <source>
        <dbReference type="PROSITE" id="PS50977"/>
    </source>
</evidence>
<name>A0A3N0ECL1_9ACTN</name>
<dbReference type="Gene3D" id="1.10.357.10">
    <property type="entry name" value="Tetracycline Repressor, domain 2"/>
    <property type="match status" value="1"/>
</dbReference>